<dbReference type="Proteomes" id="UP001271007">
    <property type="component" value="Unassembled WGS sequence"/>
</dbReference>
<feature type="domain" description="T-SNARE coiled-coil homology" evidence="2">
    <location>
        <begin position="312"/>
        <end position="374"/>
    </location>
</feature>
<comment type="caution">
    <text evidence="4">The sequence shown here is derived from an EMBL/GenBank/DDBJ whole genome shotgun (WGS) entry which is preliminary data.</text>
</comment>
<dbReference type="EMBL" id="JAWDJX010000008">
    <property type="protein sequence ID" value="KAK3055488.1"/>
    <property type="molecule type" value="Genomic_DNA"/>
</dbReference>
<sequence>MAPALEISIPNASTATPSYGKAYTLYHIVLQLPLRKHEIGKRYTDFGNLNEQLVSQAGQAPPASIPAKSWFRRTVNSEALTEERRQALEKYVKCIVESDDARWRSSSAWRSFLNLPSGTASSNTNGTISSSKRRESAGGIKDPNEWLDAHRELKDQIQSARQLLKQREAATTAQAQHSASAEAKGGLVRAAAAITQLDDGLKSIASASKGDDAGWGGSKRLGDGELRRRRDLLGAAKKEVEGLEAVLRSMVTKSSNVTSAVQTGAVATSGDKDGLWKGTAAAKPSGRVLGGPLKETERTRELDNSGVLQLQTQIMEDQEEDVMSLGKTVAKLKDMGIMVNEELTIQNEMLGLLENDTDRVQGKIDVAKKRIGKISFTVVRRSRHRLQEHSHGTALVNRDCQTFDCTSSTECYYSAAALPKPPSQDIEGPSRGTDASIVVASIT</sequence>
<feature type="domain" description="PX" evidence="3">
    <location>
        <begin position="4"/>
        <end position="119"/>
    </location>
</feature>
<protein>
    <recommendedName>
        <fullName evidence="6">Syntaxin</fullName>
    </recommendedName>
</protein>
<dbReference type="GO" id="GO:0035091">
    <property type="term" value="F:phosphatidylinositol binding"/>
    <property type="evidence" value="ECO:0007669"/>
    <property type="project" value="InterPro"/>
</dbReference>
<dbReference type="SUPFAM" id="SSF58038">
    <property type="entry name" value="SNARE fusion complex"/>
    <property type="match status" value="1"/>
</dbReference>
<evidence type="ECO:0008006" key="6">
    <source>
        <dbReference type="Google" id="ProtNLM"/>
    </source>
</evidence>
<feature type="compositionally biased region" description="Basic and acidic residues" evidence="1">
    <location>
        <begin position="132"/>
        <end position="144"/>
    </location>
</feature>
<dbReference type="CDD" id="cd15858">
    <property type="entry name" value="SNARE_VAM7"/>
    <property type="match status" value="1"/>
</dbReference>
<dbReference type="InterPro" id="IPR000727">
    <property type="entry name" value="T_SNARE_dom"/>
</dbReference>
<dbReference type="Pfam" id="PF00787">
    <property type="entry name" value="PX"/>
    <property type="match status" value="1"/>
</dbReference>
<dbReference type="SMART" id="SM00397">
    <property type="entry name" value="t_SNARE"/>
    <property type="match status" value="1"/>
</dbReference>
<dbReference type="CDD" id="cd06897">
    <property type="entry name" value="PX_SNARE"/>
    <property type="match status" value="1"/>
</dbReference>
<dbReference type="SUPFAM" id="SSF64268">
    <property type="entry name" value="PX domain"/>
    <property type="match status" value="1"/>
</dbReference>
<name>A0AAJ0DK79_9PEZI</name>
<evidence type="ECO:0000259" key="3">
    <source>
        <dbReference type="PROSITE" id="PS50195"/>
    </source>
</evidence>
<proteinExistence type="predicted"/>
<gene>
    <name evidence="4" type="ORF">LTR09_003408</name>
</gene>
<evidence type="ECO:0000256" key="1">
    <source>
        <dbReference type="SAM" id="MobiDB-lite"/>
    </source>
</evidence>
<dbReference type="InterPro" id="IPR036871">
    <property type="entry name" value="PX_dom_sf"/>
</dbReference>
<feature type="compositionally biased region" description="Polar residues" evidence="1">
    <location>
        <begin position="119"/>
        <end position="130"/>
    </location>
</feature>
<dbReference type="AlphaFoldDB" id="A0AAJ0DK79"/>
<feature type="region of interest" description="Disordered" evidence="1">
    <location>
        <begin position="119"/>
        <end position="144"/>
    </location>
</feature>
<dbReference type="SMART" id="SM00312">
    <property type="entry name" value="PX"/>
    <property type="match status" value="1"/>
</dbReference>
<accession>A0AAJ0DK79</accession>
<evidence type="ECO:0000313" key="5">
    <source>
        <dbReference type="Proteomes" id="UP001271007"/>
    </source>
</evidence>
<dbReference type="Gene3D" id="3.30.1520.10">
    <property type="entry name" value="Phox-like domain"/>
    <property type="match status" value="1"/>
</dbReference>
<dbReference type="PROSITE" id="PS50195">
    <property type="entry name" value="PX"/>
    <property type="match status" value="1"/>
</dbReference>
<organism evidence="4 5">
    <name type="scientific">Extremus antarcticus</name>
    <dbReference type="NCBI Taxonomy" id="702011"/>
    <lineage>
        <taxon>Eukaryota</taxon>
        <taxon>Fungi</taxon>
        <taxon>Dikarya</taxon>
        <taxon>Ascomycota</taxon>
        <taxon>Pezizomycotina</taxon>
        <taxon>Dothideomycetes</taxon>
        <taxon>Dothideomycetidae</taxon>
        <taxon>Mycosphaerellales</taxon>
        <taxon>Extremaceae</taxon>
        <taxon>Extremus</taxon>
    </lineage>
</organism>
<dbReference type="InterPro" id="IPR001683">
    <property type="entry name" value="PX_dom"/>
</dbReference>
<reference evidence="4" key="1">
    <citation type="submission" date="2023-04" db="EMBL/GenBank/DDBJ databases">
        <title>Black Yeasts Isolated from many extreme environments.</title>
        <authorList>
            <person name="Coleine C."/>
            <person name="Stajich J.E."/>
            <person name="Selbmann L."/>
        </authorList>
    </citation>
    <scope>NUCLEOTIDE SEQUENCE</scope>
    <source>
        <strain evidence="4">CCFEE 5312</strain>
    </source>
</reference>
<keyword evidence="5" id="KW-1185">Reference proteome</keyword>
<dbReference type="PROSITE" id="PS50192">
    <property type="entry name" value="T_SNARE"/>
    <property type="match status" value="1"/>
</dbReference>
<evidence type="ECO:0000313" key="4">
    <source>
        <dbReference type="EMBL" id="KAK3055488.1"/>
    </source>
</evidence>
<evidence type="ECO:0000259" key="2">
    <source>
        <dbReference type="PROSITE" id="PS50192"/>
    </source>
</evidence>
<dbReference type="Gene3D" id="1.20.5.110">
    <property type="match status" value="1"/>
</dbReference>